<gene>
    <name evidence="3" type="ORF">KVG22_14635</name>
</gene>
<dbReference type="RefSeq" id="WP_223006370.1">
    <property type="nucleotide sequence ID" value="NZ_JAHSQO010000004.1"/>
</dbReference>
<dbReference type="InterPro" id="IPR013096">
    <property type="entry name" value="Cupin_2"/>
</dbReference>
<evidence type="ECO:0000313" key="3">
    <source>
        <dbReference type="EMBL" id="MBY8917839.1"/>
    </source>
</evidence>
<keyword evidence="1" id="KW-0238">DNA-binding</keyword>
<dbReference type="PROSITE" id="PS50943">
    <property type="entry name" value="HTH_CROC1"/>
    <property type="match status" value="1"/>
</dbReference>
<feature type="domain" description="HTH cro/C1-type" evidence="2">
    <location>
        <begin position="10"/>
        <end position="64"/>
    </location>
</feature>
<dbReference type="Pfam" id="PF01381">
    <property type="entry name" value="HTH_3"/>
    <property type="match status" value="1"/>
</dbReference>
<dbReference type="CDD" id="cd02209">
    <property type="entry name" value="cupin_XRE_C"/>
    <property type="match status" value="1"/>
</dbReference>
<evidence type="ECO:0000313" key="4">
    <source>
        <dbReference type="Proteomes" id="UP000777661"/>
    </source>
</evidence>
<dbReference type="Gene3D" id="2.60.120.10">
    <property type="entry name" value="Jelly Rolls"/>
    <property type="match status" value="1"/>
</dbReference>
<dbReference type="PANTHER" id="PTHR46797:SF11">
    <property type="entry name" value="HTH-TYPE TRANSCRIPTIONAL REGULATOR PUUR"/>
    <property type="match status" value="1"/>
</dbReference>
<dbReference type="InterPro" id="IPR010982">
    <property type="entry name" value="Lambda_DNA-bd_dom_sf"/>
</dbReference>
<dbReference type="InterPro" id="IPR050807">
    <property type="entry name" value="TransReg_Diox_bact_type"/>
</dbReference>
<dbReference type="Pfam" id="PF07883">
    <property type="entry name" value="Cupin_2"/>
    <property type="match status" value="1"/>
</dbReference>
<dbReference type="SUPFAM" id="SSF47413">
    <property type="entry name" value="lambda repressor-like DNA-binding domains"/>
    <property type="match status" value="1"/>
</dbReference>
<dbReference type="SUPFAM" id="SSF51182">
    <property type="entry name" value="RmlC-like cupins"/>
    <property type="match status" value="1"/>
</dbReference>
<sequence length="193" mass="21109">MDDFDIGSRLRAMRTAGNLSQRQLAEQAGVPHAQISNIEKNKISPSISTLRKVLGGMGVSMADFFEPEREDNPGPFFGRDELIDLTSRVAINAGAPESGLLVLRQIGDARLHNLQILHEVYEPGADTGETMLQHASSEGGYVVEGELALTVGDEMRILKAGEAYLFDSRQPHRFQNLSDTRTIVVSACTPPYL</sequence>
<dbReference type="EMBL" id="JAHSQO010000004">
    <property type="protein sequence ID" value="MBY8917839.1"/>
    <property type="molecule type" value="Genomic_DNA"/>
</dbReference>
<dbReference type="CDD" id="cd00093">
    <property type="entry name" value="HTH_XRE"/>
    <property type="match status" value="1"/>
</dbReference>
<keyword evidence="4" id="KW-1185">Reference proteome</keyword>
<dbReference type="Gene3D" id="1.10.260.40">
    <property type="entry name" value="lambda repressor-like DNA-binding domains"/>
    <property type="match status" value="1"/>
</dbReference>
<dbReference type="InterPro" id="IPR001387">
    <property type="entry name" value="Cro/C1-type_HTH"/>
</dbReference>
<protein>
    <submittedName>
        <fullName evidence="3">Cupin domain-containing protein</fullName>
    </submittedName>
</protein>
<dbReference type="PANTHER" id="PTHR46797">
    <property type="entry name" value="HTH-TYPE TRANSCRIPTIONAL REGULATOR"/>
    <property type="match status" value="1"/>
</dbReference>
<name>A0ABS7RA88_9HYPH</name>
<dbReference type="SMART" id="SM00530">
    <property type="entry name" value="HTH_XRE"/>
    <property type="match status" value="1"/>
</dbReference>
<proteinExistence type="predicted"/>
<organism evidence="3 4">
    <name type="scientific">Nitratireductor rhodophyticola</name>
    <dbReference type="NCBI Taxonomy" id="2854036"/>
    <lineage>
        <taxon>Bacteria</taxon>
        <taxon>Pseudomonadati</taxon>
        <taxon>Pseudomonadota</taxon>
        <taxon>Alphaproteobacteria</taxon>
        <taxon>Hyphomicrobiales</taxon>
        <taxon>Phyllobacteriaceae</taxon>
        <taxon>Nitratireductor</taxon>
    </lineage>
</organism>
<dbReference type="InterPro" id="IPR014710">
    <property type="entry name" value="RmlC-like_jellyroll"/>
</dbReference>
<dbReference type="InterPro" id="IPR011051">
    <property type="entry name" value="RmlC_Cupin_sf"/>
</dbReference>
<accession>A0ABS7RA88</accession>
<dbReference type="Proteomes" id="UP000777661">
    <property type="component" value="Unassembled WGS sequence"/>
</dbReference>
<reference evidence="3 4" key="1">
    <citation type="submission" date="2021-06" db="EMBL/GenBank/DDBJ databases">
        <title>Nitratireductor porphyridii sp. nov., isolated from a small marine red alga, Porphyridium purpureum in South Korea.</title>
        <authorList>
            <person name="Kim K.H."/>
            <person name="Kristyanto S."/>
            <person name="Jeon C.O."/>
        </authorList>
    </citation>
    <scope>NUCLEOTIDE SEQUENCE [LARGE SCALE GENOMIC DNA]</scope>
    <source>
        <strain evidence="3 4">R6</strain>
    </source>
</reference>
<evidence type="ECO:0000256" key="1">
    <source>
        <dbReference type="ARBA" id="ARBA00023125"/>
    </source>
</evidence>
<comment type="caution">
    <text evidence="3">The sequence shown here is derived from an EMBL/GenBank/DDBJ whole genome shotgun (WGS) entry which is preliminary data.</text>
</comment>
<evidence type="ECO:0000259" key="2">
    <source>
        <dbReference type="PROSITE" id="PS50943"/>
    </source>
</evidence>